<keyword evidence="2" id="KW-0690">Ribosome biogenesis</keyword>
<keyword evidence="5 13" id="KW-0863">Zinc-finger</keyword>
<dbReference type="Proteomes" id="UP000606974">
    <property type="component" value="Unassembled WGS sequence"/>
</dbReference>
<organism evidence="16 17">
    <name type="scientific">Endocarpon pusillum</name>
    <dbReference type="NCBI Taxonomy" id="364733"/>
    <lineage>
        <taxon>Eukaryota</taxon>
        <taxon>Fungi</taxon>
        <taxon>Dikarya</taxon>
        <taxon>Ascomycota</taxon>
        <taxon>Pezizomycotina</taxon>
        <taxon>Eurotiomycetes</taxon>
        <taxon>Chaetothyriomycetidae</taxon>
        <taxon>Verrucariales</taxon>
        <taxon>Verrucariaceae</taxon>
        <taxon>Endocarpon</taxon>
    </lineage>
</organism>
<dbReference type="Pfam" id="PF25790">
    <property type="entry name" value="BCD1"/>
    <property type="match status" value="1"/>
</dbReference>
<evidence type="ECO:0000256" key="4">
    <source>
        <dbReference type="ARBA" id="ARBA00022723"/>
    </source>
</evidence>
<dbReference type="Gene3D" id="3.30.60.190">
    <property type="match status" value="1"/>
</dbReference>
<reference evidence="16" key="1">
    <citation type="submission" date="2020-02" db="EMBL/GenBank/DDBJ databases">
        <authorList>
            <person name="Palmer J.M."/>
        </authorList>
    </citation>
    <scope>NUCLEOTIDE SEQUENCE</scope>
    <source>
        <strain evidence="16">EPUS1.4</strain>
        <tissue evidence="16">Thallus</tissue>
    </source>
</reference>
<comment type="subunit">
    <text evidence="10">Interacts with FBL, SNU13, NOP58, NUFIP1, RUVBL1, RUVBL2 and TAF9. Interacts (via HIT-type zinc finger) with the RUVBL1/RUVBL2 complex in the presence of ADP.</text>
</comment>
<accession>A0A8H7APN3</accession>
<dbReference type="FunFam" id="3.30.60.190:FF:000001">
    <property type="entry name" value="box C/D snoRNA protein 1"/>
    <property type="match status" value="1"/>
</dbReference>
<dbReference type="AlphaFoldDB" id="A0A8H7APN3"/>
<dbReference type="GO" id="GO:0070761">
    <property type="term" value="C:pre-snoRNP complex"/>
    <property type="evidence" value="ECO:0007669"/>
    <property type="project" value="TreeGrafter"/>
</dbReference>
<evidence type="ECO:0000256" key="8">
    <source>
        <dbReference type="ARBA" id="ARBA00049598"/>
    </source>
</evidence>
<dbReference type="GO" id="GO:0000492">
    <property type="term" value="P:box C/D snoRNP assembly"/>
    <property type="evidence" value="ECO:0007669"/>
    <property type="project" value="TreeGrafter"/>
</dbReference>
<evidence type="ECO:0000259" key="15">
    <source>
        <dbReference type="PROSITE" id="PS51083"/>
    </source>
</evidence>
<dbReference type="InterPro" id="IPR057721">
    <property type="entry name" value="BCD1_alpha/beta"/>
</dbReference>
<evidence type="ECO:0000256" key="14">
    <source>
        <dbReference type="SAM" id="MobiDB-lite"/>
    </source>
</evidence>
<keyword evidence="4" id="KW-0479">Metal-binding</keyword>
<evidence type="ECO:0000256" key="1">
    <source>
        <dbReference type="ARBA" id="ARBA00022499"/>
    </source>
</evidence>
<dbReference type="OrthoDB" id="272357at2759"/>
<feature type="compositionally biased region" description="Basic and acidic residues" evidence="14">
    <location>
        <begin position="327"/>
        <end position="338"/>
    </location>
</feature>
<comment type="similarity">
    <text evidence="9">Belongs to the BCD1 family.</text>
</comment>
<evidence type="ECO:0000256" key="13">
    <source>
        <dbReference type="PROSITE-ProRule" id="PRU00453"/>
    </source>
</evidence>
<keyword evidence="3" id="KW-0597">Phosphoprotein</keyword>
<dbReference type="InterPro" id="IPR051639">
    <property type="entry name" value="BCD1"/>
</dbReference>
<evidence type="ECO:0000256" key="11">
    <source>
        <dbReference type="ARBA" id="ARBA00068630"/>
    </source>
</evidence>
<dbReference type="PANTHER" id="PTHR13483">
    <property type="entry name" value="BOX C_D SNORNA PROTEIN 1-RELATED"/>
    <property type="match status" value="1"/>
</dbReference>
<dbReference type="Pfam" id="PF04438">
    <property type="entry name" value="zf-HIT"/>
    <property type="match status" value="1"/>
</dbReference>
<dbReference type="PANTHER" id="PTHR13483:SF11">
    <property type="entry name" value="ZINC FINGER HIT DOMAIN-CONTAINING PROTEIN 3"/>
    <property type="match status" value="1"/>
</dbReference>
<comment type="caution">
    <text evidence="16">The sequence shown here is derived from an EMBL/GenBank/DDBJ whole genome shotgun (WGS) entry which is preliminary data.</text>
</comment>
<dbReference type="SUPFAM" id="SSF144232">
    <property type="entry name" value="HIT/MYND zinc finger-like"/>
    <property type="match status" value="1"/>
</dbReference>
<evidence type="ECO:0000313" key="17">
    <source>
        <dbReference type="Proteomes" id="UP000606974"/>
    </source>
</evidence>
<dbReference type="EMBL" id="JAACFV010000008">
    <property type="protein sequence ID" value="KAF7512993.1"/>
    <property type="molecule type" value="Genomic_DNA"/>
</dbReference>
<feature type="region of interest" description="Disordered" evidence="14">
    <location>
        <begin position="289"/>
        <end position="338"/>
    </location>
</feature>
<evidence type="ECO:0000256" key="12">
    <source>
        <dbReference type="ARBA" id="ARBA00077531"/>
    </source>
</evidence>
<dbReference type="GO" id="GO:0005634">
    <property type="term" value="C:nucleus"/>
    <property type="evidence" value="ECO:0007669"/>
    <property type="project" value="TreeGrafter"/>
</dbReference>
<keyword evidence="6" id="KW-0862">Zinc</keyword>
<keyword evidence="17" id="KW-1185">Reference proteome</keyword>
<gene>
    <name evidence="16" type="ORF">GJ744_011259</name>
</gene>
<proteinExistence type="inferred from homology"/>
<dbReference type="GO" id="GO:0048254">
    <property type="term" value="P:snoRNA localization"/>
    <property type="evidence" value="ECO:0007669"/>
    <property type="project" value="TreeGrafter"/>
</dbReference>
<evidence type="ECO:0000256" key="10">
    <source>
        <dbReference type="ARBA" id="ARBA00061949"/>
    </source>
</evidence>
<dbReference type="GO" id="GO:0008270">
    <property type="term" value="F:zinc ion binding"/>
    <property type="evidence" value="ECO:0007669"/>
    <property type="project" value="UniProtKB-UniRule"/>
</dbReference>
<evidence type="ECO:0000256" key="6">
    <source>
        <dbReference type="ARBA" id="ARBA00022833"/>
    </source>
</evidence>
<dbReference type="PROSITE" id="PS51083">
    <property type="entry name" value="ZF_HIT"/>
    <property type="match status" value="1"/>
</dbReference>
<feature type="domain" description="HIT-type" evidence="15">
    <location>
        <begin position="11"/>
        <end position="45"/>
    </location>
</feature>
<evidence type="ECO:0000313" key="16">
    <source>
        <dbReference type="EMBL" id="KAF7512993.1"/>
    </source>
</evidence>
<evidence type="ECO:0000256" key="2">
    <source>
        <dbReference type="ARBA" id="ARBA00022517"/>
    </source>
</evidence>
<name>A0A8H7APN3_9EURO</name>
<keyword evidence="7" id="KW-0832">Ubl conjugation</keyword>
<keyword evidence="1" id="KW-1017">Isopeptide bond</keyword>
<dbReference type="CDD" id="cd23023">
    <property type="entry name" value="zf-HIT_BCD1"/>
    <property type="match status" value="1"/>
</dbReference>
<evidence type="ECO:0000256" key="3">
    <source>
        <dbReference type="ARBA" id="ARBA00022553"/>
    </source>
</evidence>
<protein>
    <recommendedName>
        <fullName evidence="11">Box C/D snoRNA protein 1</fullName>
    </recommendedName>
    <alternativeName>
        <fullName evidence="12">Zinc finger HIT domain-containing protein 6</fullName>
    </alternativeName>
</protein>
<dbReference type="InterPro" id="IPR007529">
    <property type="entry name" value="Znf_HIT"/>
</dbReference>
<evidence type="ECO:0000256" key="7">
    <source>
        <dbReference type="ARBA" id="ARBA00022843"/>
    </source>
</evidence>
<evidence type="ECO:0000256" key="5">
    <source>
        <dbReference type="ARBA" id="ARBA00022771"/>
    </source>
</evidence>
<comment type="function">
    <text evidence="8">Required for box C/D snoRNAs accumulation involved in snoRNA processing, snoRNA transport to the nucleolus and ribosome biogenesis.</text>
</comment>
<sequence>MTEDALLNELCAICHINRPKYKCPRCTIQTCSLACVKRHKLWSQCSGTRDPAAYRKRHQLATPSSFDQDFNFITRVERTIERAGDEAQERGIALSEERRKRVKGEARRDVEIAQRGAIVLRAPPGMSRALQNKSKWDNRHKCLLWTVEWVLEDGSRVFGNCQETRTITEAFINAVGRRKVQSQQAPASKATLKAQDVGSRSIIGGEKNHSMDLVGHEESTSSTGHHFYLHRPNLPSNVRCVIPLQPDAVIKDVTQDRVLNEFPTIFVLGASKEKLQKPFITEEEYMGKRENGAPTMVPGGPMAGRTADDRGEGLDGLPSAQKLNGRQIKELLHKDLGT</sequence>
<evidence type="ECO:0000256" key="9">
    <source>
        <dbReference type="ARBA" id="ARBA00049654"/>
    </source>
</evidence>
<dbReference type="GO" id="GO:0000463">
    <property type="term" value="P:maturation of LSU-rRNA from tricistronic rRNA transcript (SSU-rRNA, 5.8S rRNA, LSU-rRNA)"/>
    <property type="evidence" value="ECO:0007669"/>
    <property type="project" value="TreeGrafter"/>
</dbReference>